<dbReference type="HOGENOM" id="CLU_2195621_0_0_9"/>
<accession>F0SXI5</accession>
<proteinExistence type="predicted"/>
<dbReference type="EMBL" id="CP002547">
    <property type="protein sequence ID" value="ADY54731.1"/>
    <property type="molecule type" value="Genomic_DNA"/>
</dbReference>
<evidence type="ECO:0000256" key="1">
    <source>
        <dbReference type="SAM" id="Phobius"/>
    </source>
</evidence>
<feature type="transmembrane region" description="Helical" evidence="1">
    <location>
        <begin position="6"/>
        <end position="25"/>
    </location>
</feature>
<dbReference type="Proteomes" id="UP000007488">
    <property type="component" value="Chromosome"/>
</dbReference>
<organism evidence="2 3">
    <name type="scientific">Syntrophobotulus glycolicus (strain DSM 8271 / FlGlyR)</name>
    <dbReference type="NCBI Taxonomy" id="645991"/>
    <lineage>
        <taxon>Bacteria</taxon>
        <taxon>Bacillati</taxon>
        <taxon>Bacillota</taxon>
        <taxon>Clostridia</taxon>
        <taxon>Eubacteriales</taxon>
        <taxon>Desulfitobacteriaceae</taxon>
        <taxon>Syntrophobotulus</taxon>
    </lineage>
</organism>
<reference evidence="2 3" key="1">
    <citation type="journal article" date="2011" name="Stand. Genomic Sci.">
        <title>Complete genome sequence of Syntrophobotulus glycolicus type strain (FlGlyR).</title>
        <authorList>
            <person name="Han C."/>
            <person name="Mwirichia R."/>
            <person name="Chertkov O."/>
            <person name="Held B."/>
            <person name="Lapidus A."/>
            <person name="Nolan M."/>
            <person name="Lucas S."/>
            <person name="Hammon N."/>
            <person name="Deshpande S."/>
            <person name="Cheng J.F."/>
            <person name="Tapia R."/>
            <person name="Goodwin L."/>
            <person name="Pitluck S."/>
            <person name="Huntemann M."/>
            <person name="Liolios K."/>
            <person name="Ivanova N."/>
            <person name="Pagani I."/>
            <person name="Mavromatis K."/>
            <person name="Ovchinikova G."/>
            <person name="Pati A."/>
            <person name="Chen A."/>
            <person name="Palaniappan K."/>
            <person name="Land M."/>
            <person name="Hauser L."/>
            <person name="Brambilla E.M."/>
            <person name="Rohde M."/>
            <person name="Spring S."/>
            <person name="Sikorski J."/>
            <person name="Goker M."/>
            <person name="Woyke T."/>
            <person name="Bristow J."/>
            <person name="Eisen J.A."/>
            <person name="Markowitz V."/>
            <person name="Hugenholtz P."/>
            <person name="Kyrpides N.C."/>
            <person name="Klenk H.P."/>
            <person name="Detter J.C."/>
        </authorList>
    </citation>
    <scope>NUCLEOTIDE SEQUENCE [LARGE SCALE GENOMIC DNA]</scope>
    <source>
        <strain evidence="3">DSM 8271 / FlGlyR</strain>
    </source>
</reference>
<dbReference type="AlphaFoldDB" id="F0SXI5"/>
<evidence type="ECO:0008006" key="4">
    <source>
        <dbReference type="Google" id="ProtNLM"/>
    </source>
</evidence>
<name>F0SXI5_SYNGF</name>
<reference evidence="3" key="2">
    <citation type="submission" date="2011-02" db="EMBL/GenBank/DDBJ databases">
        <title>The complete genome of Syntrophobotulus glycolicus DSM 8271.</title>
        <authorList>
            <person name="Lucas S."/>
            <person name="Copeland A."/>
            <person name="Lapidus A."/>
            <person name="Bruce D."/>
            <person name="Goodwin L."/>
            <person name="Pitluck S."/>
            <person name="Kyrpides N."/>
            <person name="Mavromatis K."/>
            <person name="Pagani I."/>
            <person name="Ivanova N."/>
            <person name="Mikhailova N."/>
            <person name="Chertkov O."/>
            <person name="Held B."/>
            <person name="Detter J.C."/>
            <person name="Tapia R."/>
            <person name="Han C."/>
            <person name="Land M."/>
            <person name="Hauser L."/>
            <person name="Markowitz V."/>
            <person name="Cheng J.-F."/>
            <person name="Hugenholtz P."/>
            <person name="Woyke T."/>
            <person name="Wu D."/>
            <person name="Spring S."/>
            <person name="Schroeder M."/>
            <person name="Brambilla E."/>
            <person name="Klenk H.-P."/>
            <person name="Eisen J.A."/>
        </authorList>
    </citation>
    <scope>NUCLEOTIDE SEQUENCE [LARGE SCALE GENOMIC DNA]</scope>
    <source>
        <strain evidence="3">DSM 8271 / FlGlyR</strain>
    </source>
</reference>
<gene>
    <name evidence="2" type="ordered locus">Sgly_0365</name>
</gene>
<keyword evidence="1" id="KW-0812">Transmembrane</keyword>
<evidence type="ECO:0000313" key="2">
    <source>
        <dbReference type="EMBL" id="ADY54731.1"/>
    </source>
</evidence>
<protein>
    <recommendedName>
        <fullName evidence="4">Phage holin, LL-H family</fullName>
    </recommendedName>
</protein>
<keyword evidence="3" id="KW-1185">Reference proteome</keyword>
<sequence>MLETLQEVAVYFILALVCGIGAWLLKTKKEQLLKTIADLCQKAEEAVQGSGLGAEKKAKVIAYLEAAGVSVTDTVSNLIDEVVEKLNKKSGWLVSSATSTATAAVKTE</sequence>
<keyword evidence="1" id="KW-1133">Transmembrane helix</keyword>
<dbReference type="KEGG" id="sgy:Sgly_0365"/>
<dbReference type="STRING" id="645991.Sgly_0365"/>
<keyword evidence="1" id="KW-0472">Membrane</keyword>
<evidence type="ECO:0000313" key="3">
    <source>
        <dbReference type="Proteomes" id="UP000007488"/>
    </source>
</evidence>